<dbReference type="InterPro" id="IPR000056">
    <property type="entry name" value="Ribul_P_3_epim-like"/>
</dbReference>
<dbReference type="InterPro" id="IPR013785">
    <property type="entry name" value="Aldolase_TIM"/>
</dbReference>
<proteinExistence type="predicted"/>
<gene>
    <name evidence="3" type="ORF">A3B54_01290</name>
</gene>
<evidence type="ECO:0008006" key="5">
    <source>
        <dbReference type="Google" id="ProtNLM"/>
    </source>
</evidence>
<protein>
    <recommendedName>
        <fullName evidence="5">Ribulose-phosphate 3-epimerase</fullName>
    </recommendedName>
</protein>
<dbReference type="Proteomes" id="UP000177039">
    <property type="component" value="Unassembled WGS sequence"/>
</dbReference>
<dbReference type="GO" id="GO:0016857">
    <property type="term" value="F:racemase and epimerase activity, acting on carbohydrates and derivatives"/>
    <property type="evidence" value="ECO:0007669"/>
    <property type="project" value="InterPro"/>
</dbReference>
<dbReference type="SUPFAM" id="SSF51366">
    <property type="entry name" value="Ribulose-phoshate binding barrel"/>
    <property type="match status" value="1"/>
</dbReference>
<dbReference type="GO" id="GO:0046872">
    <property type="term" value="F:metal ion binding"/>
    <property type="evidence" value="ECO:0007669"/>
    <property type="project" value="UniProtKB-KW"/>
</dbReference>
<dbReference type="GO" id="GO:0005975">
    <property type="term" value="P:carbohydrate metabolic process"/>
    <property type="evidence" value="ECO:0007669"/>
    <property type="project" value="InterPro"/>
</dbReference>
<dbReference type="Pfam" id="PF00834">
    <property type="entry name" value="Ribul_P_3_epim"/>
    <property type="match status" value="1"/>
</dbReference>
<name>A0A1F5H4A0_9BACT</name>
<keyword evidence="1" id="KW-0479">Metal-binding</keyword>
<evidence type="ECO:0000256" key="1">
    <source>
        <dbReference type="ARBA" id="ARBA00022723"/>
    </source>
</evidence>
<dbReference type="PANTHER" id="PTHR11749">
    <property type="entry name" value="RIBULOSE-5-PHOSPHATE-3-EPIMERASE"/>
    <property type="match status" value="1"/>
</dbReference>
<organism evidence="3 4">
    <name type="scientific">Candidatus Curtissbacteria bacterium RIFCSPLOWO2_01_FULL_42_50</name>
    <dbReference type="NCBI Taxonomy" id="1797730"/>
    <lineage>
        <taxon>Bacteria</taxon>
        <taxon>Candidatus Curtissiibacteriota</taxon>
    </lineage>
</organism>
<accession>A0A1F5H4A0</accession>
<dbReference type="EMBL" id="MFBT01000027">
    <property type="protein sequence ID" value="OGD98963.1"/>
    <property type="molecule type" value="Genomic_DNA"/>
</dbReference>
<keyword evidence="2" id="KW-0413">Isomerase</keyword>
<dbReference type="AlphaFoldDB" id="A0A1F5H4A0"/>
<evidence type="ECO:0000313" key="4">
    <source>
        <dbReference type="Proteomes" id="UP000177039"/>
    </source>
</evidence>
<sequence length="221" mass="24750">MAVVVPGILTADEEQYHKRLLMAEHATDLIQIDVVDGKFSPNTTVGIDIIRKYPSSSQLEIQLMVVFPMNYIDDLARLEYVSRIIFPFEIDGDVNENIYLIRKFNKQAGISLNPETPIKAALHFFDDIDLLLLMTGKPGYSGQKLGENTYDRIKEVKKLVPDLPLEIDIGVNFDNAGKLAQAGADFLVVSSALYEVADFRIAYEKLARLANLTADSTHRFA</sequence>
<reference evidence="3 4" key="1">
    <citation type="journal article" date="2016" name="Nat. Commun.">
        <title>Thousands of microbial genomes shed light on interconnected biogeochemical processes in an aquifer system.</title>
        <authorList>
            <person name="Anantharaman K."/>
            <person name="Brown C.T."/>
            <person name="Hug L.A."/>
            <person name="Sharon I."/>
            <person name="Castelle C.J."/>
            <person name="Probst A.J."/>
            <person name="Thomas B.C."/>
            <person name="Singh A."/>
            <person name="Wilkins M.J."/>
            <person name="Karaoz U."/>
            <person name="Brodie E.L."/>
            <person name="Williams K.H."/>
            <person name="Hubbard S.S."/>
            <person name="Banfield J.F."/>
        </authorList>
    </citation>
    <scope>NUCLEOTIDE SEQUENCE [LARGE SCALE GENOMIC DNA]</scope>
</reference>
<evidence type="ECO:0000313" key="3">
    <source>
        <dbReference type="EMBL" id="OGD98963.1"/>
    </source>
</evidence>
<evidence type="ECO:0000256" key="2">
    <source>
        <dbReference type="ARBA" id="ARBA00023235"/>
    </source>
</evidence>
<dbReference type="Gene3D" id="3.20.20.70">
    <property type="entry name" value="Aldolase class I"/>
    <property type="match status" value="1"/>
</dbReference>
<dbReference type="InterPro" id="IPR011060">
    <property type="entry name" value="RibuloseP-bd_barrel"/>
</dbReference>
<comment type="caution">
    <text evidence="3">The sequence shown here is derived from an EMBL/GenBank/DDBJ whole genome shotgun (WGS) entry which is preliminary data.</text>
</comment>